<dbReference type="EMBL" id="LAZR01000049">
    <property type="protein sequence ID" value="KKN98901.1"/>
    <property type="molecule type" value="Genomic_DNA"/>
</dbReference>
<evidence type="ECO:0000313" key="2">
    <source>
        <dbReference type="EMBL" id="KKN98901.1"/>
    </source>
</evidence>
<proteinExistence type="predicted"/>
<keyword evidence="1" id="KW-1277">Toxin-antitoxin system</keyword>
<protein>
    <submittedName>
        <fullName evidence="2">Uncharacterized protein</fullName>
    </submittedName>
</protein>
<name>A0A0F9XI94_9ZZZZ</name>
<dbReference type="Gene3D" id="1.20.890.30">
    <property type="entry name" value="VCA0319-like"/>
    <property type="match status" value="1"/>
</dbReference>
<dbReference type="Pfam" id="PF08681">
    <property type="entry name" value="TacA1"/>
    <property type="match status" value="1"/>
</dbReference>
<evidence type="ECO:0000256" key="1">
    <source>
        <dbReference type="ARBA" id="ARBA00022649"/>
    </source>
</evidence>
<sequence>MKSLCTQLSDKDAQIFLEMLQDDSEPNEALKAAAIRYVSPFGGDAG</sequence>
<dbReference type="AlphaFoldDB" id="A0A0F9XI94"/>
<reference evidence="2" key="1">
    <citation type="journal article" date="2015" name="Nature">
        <title>Complex archaea that bridge the gap between prokaryotes and eukaryotes.</title>
        <authorList>
            <person name="Spang A."/>
            <person name="Saw J.H."/>
            <person name="Jorgensen S.L."/>
            <person name="Zaremba-Niedzwiedzka K."/>
            <person name="Martijn J."/>
            <person name="Lind A.E."/>
            <person name="van Eijk R."/>
            <person name="Schleper C."/>
            <person name="Guy L."/>
            <person name="Ettema T.J."/>
        </authorList>
    </citation>
    <scope>NUCLEOTIDE SEQUENCE</scope>
</reference>
<accession>A0A0F9XI94</accession>
<dbReference type="InterPro" id="IPR014795">
    <property type="entry name" value="TacA_1-like"/>
</dbReference>
<gene>
    <name evidence="2" type="ORF">LCGC14_0141430</name>
</gene>
<organism evidence="2">
    <name type="scientific">marine sediment metagenome</name>
    <dbReference type="NCBI Taxonomy" id="412755"/>
    <lineage>
        <taxon>unclassified sequences</taxon>
        <taxon>metagenomes</taxon>
        <taxon>ecological metagenomes</taxon>
    </lineage>
</organism>
<comment type="caution">
    <text evidence="2">The sequence shown here is derived from an EMBL/GenBank/DDBJ whole genome shotgun (WGS) entry which is preliminary data.</text>
</comment>